<dbReference type="RefSeq" id="WP_124341845.1">
    <property type="nucleotide sequence ID" value="NZ_BHYL01000059.1"/>
</dbReference>
<evidence type="ECO:0000256" key="6">
    <source>
        <dbReference type="ARBA" id="ARBA00038076"/>
    </source>
</evidence>
<keyword evidence="5 7" id="KW-0472">Membrane</keyword>
<feature type="transmembrane region" description="Helical" evidence="7">
    <location>
        <begin position="291"/>
        <end position="318"/>
    </location>
</feature>
<evidence type="ECO:0000256" key="4">
    <source>
        <dbReference type="ARBA" id="ARBA00022989"/>
    </source>
</evidence>
<organism evidence="9 10">
    <name type="scientific">Cellulomonas algicola</name>
    <dbReference type="NCBI Taxonomy" id="2071633"/>
    <lineage>
        <taxon>Bacteria</taxon>
        <taxon>Bacillati</taxon>
        <taxon>Actinomycetota</taxon>
        <taxon>Actinomycetes</taxon>
        <taxon>Micrococcales</taxon>
        <taxon>Cellulomonadaceae</taxon>
        <taxon>Cellulomonas</taxon>
    </lineage>
</organism>
<evidence type="ECO:0000259" key="8">
    <source>
        <dbReference type="Pfam" id="PF02687"/>
    </source>
</evidence>
<dbReference type="OrthoDB" id="4859440at2"/>
<keyword evidence="2" id="KW-1003">Cell membrane</keyword>
<accession>A0A401UXC6</accession>
<feature type="transmembrane region" description="Helical" evidence="7">
    <location>
        <begin position="252"/>
        <end position="271"/>
    </location>
</feature>
<evidence type="ECO:0000256" key="1">
    <source>
        <dbReference type="ARBA" id="ARBA00004651"/>
    </source>
</evidence>
<dbReference type="PANTHER" id="PTHR30572">
    <property type="entry name" value="MEMBRANE COMPONENT OF TRANSPORTER-RELATED"/>
    <property type="match status" value="1"/>
</dbReference>
<dbReference type="InterPro" id="IPR050250">
    <property type="entry name" value="Macrolide_Exporter_MacB"/>
</dbReference>
<evidence type="ECO:0000256" key="7">
    <source>
        <dbReference type="SAM" id="Phobius"/>
    </source>
</evidence>
<dbReference type="GO" id="GO:0005886">
    <property type="term" value="C:plasma membrane"/>
    <property type="evidence" value="ECO:0007669"/>
    <property type="project" value="UniProtKB-SubCell"/>
</dbReference>
<evidence type="ECO:0000313" key="10">
    <source>
        <dbReference type="Proteomes" id="UP000288246"/>
    </source>
</evidence>
<protein>
    <recommendedName>
        <fullName evidence="8">ABC3 transporter permease C-terminal domain-containing protein</fullName>
    </recommendedName>
</protein>
<dbReference type="EMBL" id="BHYL01000059">
    <property type="protein sequence ID" value="GCD19308.1"/>
    <property type="molecule type" value="Genomic_DNA"/>
</dbReference>
<dbReference type="GO" id="GO:0022857">
    <property type="term" value="F:transmembrane transporter activity"/>
    <property type="evidence" value="ECO:0007669"/>
    <property type="project" value="TreeGrafter"/>
</dbReference>
<dbReference type="Pfam" id="PF02687">
    <property type="entry name" value="FtsX"/>
    <property type="match status" value="1"/>
</dbReference>
<dbReference type="PANTHER" id="PTHR30572:SF4">
    <property type="entry name" value="ABC TRANSPORTER PERMEASE YTRF"/>
    <property type="match status" value="1"/>
</dbReference>
<sequence>MTSLRSLLGESGRVAFANRASSLVVVAVTAATCLLALATAGRSAATESAVVASIDRAGSRLIVVTSASPEDRPPPDFVRRATALADVDWALAVGPAIDVRNAAVSAAAAVPARAMYGDPPPDLRLLAGRWPAQGEVIVSSAVAPQLGLTAAAGSLVATDGKGSWDVVGTFEAEGALTDLDRVVLLGPDRDQSVGVLYAVASTPQSVAPVSRLLRQIADVRDPTTLSVTTSDELVELSAVVTGQLGVVARQQASGAMAAGLIFTAVTLYASIGARRRDFGRRRALGASRSALVVLVVGQAMWPALVGVALGTAGGLAVVARITGGQPPVPFTAAVSVLAVISAVVASVPAALAAAMRDPVQILRVP</sequence>
<feature type="transmembrane region" description="Helical" evidence="7">
    <location>
        <begin position="330"/>
        <end position="353"/>
    </location>
</feature>
<evidence type="ECO:0000313" key="9">
    <source>
        <dbReference type="EMBL" id="GCD19308.1"/>
    </source>
</evidence>
<evidence type="ECO:0000256" key="3">
    <source>
        <dbReference type="ARBA" id="ARBA00022692"/>
    </source>
</evidence>
<evidence type="ECO:0000256" key="5">
    <source>
        <dbReference type="ARBA" id="ARBA00023136"/>
    </source>
</evidence>
<comment type="subcellular location">
    <subcellularLocation>
        <location evidence="1">Cell membrane</location>
        <topology evidence="1">Multi-pass membrane protein</topology>
    </subcellularLocation>
</comment>
<keyword evidence="3 7" id="KW-0812">Transmembrane</keyword>
<name>A0A401UXC6_9CELL</name>
<feature type="domain" description="ABC3 transporter permease C-terminal" evidence="8">
    <location>
        <begin position="255"/>
        <end position="355"/>
    </location>
</feature>
<comment type="similarity">
    <text evidence="6">Belongs to the ABC-4 integral membrane protein family.</text>
</comment>
<dbReference type="AlphaFoldDB" id="A0A401UXC6"/>
<dbReference type="InterPro" id="IPR003838">
    <property type="entry name" value="ABC3_permease_C"/>
</dbReference>
<proteinExistence type="inferred from homology"/>
<keyword evidence="10" id="KW-1185">Reference proteome</keyword>
<dbReference type="Proteomes" id="UP000288246">
    <property type="component" value="Unassembled WGS sequence"/>
</dbReference>
<keyword evidence="4 7" id="KW-1133">Transmembrane helix</keyword>
<reference evidence="9 10" key="1">
    <citation type="submission" date="2018-11" db="EMBL/GenBank/DDBJ databases">
        <title>Draft genome sequence of Cellulomonas takizawaensis strain TKZ-21.</title>
        <authorList>
            <person name="Yamamura H."/>
            <person name="Hayashi T."/>
            <person name="Hamada M."/>
            <person name="Serisawa Y."/>
            <person name="Matsuyama K."/>
            <person name="Nakagawa Y."/>
            <person name="Otoguro M."/>
            <person name="Yanagida F."/>
            <person name="Hayakawa M."/>
        </authorList>
    </citation>
    <scope>NUCLEOTIDE SEQUENCE [LARGE SCALE GENOMIC DNA]</scope>
    <source>
        <strain evidence="9 10">TKZ-21</strain>
    </source>
</reference>
<evidence type="ECO:0000256" key="2">
    <source>
        <dbReference type="ARBA" id="ARBA00022475"/>
    </source>
</evidence>
<comment type="caution">
    <text evidence="9">The sequence shown here is derived from an EMBL/GenBank/DDBJ whole genome shotgun (WGS) entry which is preliminary data.</text>
</comment>
<gene>
    <name evidence="9" type="ORF">CTKZ_08700</name>
</gene>